<evidence type="ECO:0000313" key="7">
    <source>
        <dbReference type="Proteomes" id="UP001058003"/>
    </source>
</evidence>
<dbReference type="AlphaFoldDB" id="A0A9Q9IPS4"/>
<dbReference type="PROSITE" id="PS01174">
    <property type="entry name" value="LIPASE_GDXG_SER"/>
    <property type="match status" value="1"/>
</dbReference>
<accession>A0A9Q9IPS4</accession>
<reference evidence="6" key="1">
    <citation type="submission" date="2021-04" db="EMBL/GenBank/DDBJ databases">
        <title>Dactylosporangium aurantiacum NRRL B-8018 full assembly.</title>
        <authorList>
            <person name="Hartkoorn R.C."/>
            <person name="Beaudoing E."/>
            <person name="Hot D."/>
        </authorList>
    </citation>
    <scope>NUCLEOTIDE SEQUENCE</scope>
    <source>
        <strain evidence="6">NRRL B-8018</strain>
    </source>
</reference>
<dbReference type="InterPro" id="IPR013094">
    <property type="entry name" value="AB_hydrolase_3"/>
</dbReference>
<organism evidence="6 7">
    <name type="scientific">Dactylosporangium aurantiacum</name>
    <dbReference type="NCBI Taxonomy" id="35754"/>
    <lineage>
        <taxon>Bacteria</taxon>
        <taxon>Bacillati</taxon>
        <taxon>Actinomycetota</taxon>
        <taxon>Actinomycetes</taxon>
        <taxon>Micromonosporales</taxon>
        <taxon>Micromonosporaceae</taxon>
        <taxon>Dactylosporangium</taxon>
    </lineage>
</organism>
<protein>
    <submittedName>
        <fullName evidence="6">Alpha/beta hydrolase</fullName>
    </submittedName>
</protein>
<evidence type="ECO:0000256" key="1">
    <source>
        <dbReference type="ARBA" id="ARBA00010515"/>
    </source>
</evidence>
<dbReference type="KEGG" id="daur:Daura_17400"/>
<feature type="domain" description="Alpha/beta hydrolase fold-3" evidence="5">
    <location>
        <begin position="60"/>
        <end position="257"/>
    </location>
</feature>
<feature type="region of interest" description="Disordered" evidence="4">
    <location>
        <begin position="1"/>
        <end position="20"/>
    </location>
</feature>
<dbReference type="PANTHER" id="PTHR48081:SF30">
    <property type="entry name" value="ACETYL-HYDROLASE LIPR-RELATED"/>
    <property type="match status" value="1"/>
</dbReference>
<dbReference type="Gene3D" id="3.40.50.1820">
    <property type="entry name" value="alpha/beta hydrolase"/>
    <property type="match status" value="1"/>
</dbReference>
<evidence type="ECO:0000256" key="4">
    <source>
        <dbReference type="SAM" id="MobiDB-lite"/>
    </source>
</evidence>
<dbReference type="InterPro" id="IPR029058">
    <property type="entry name" value="AB_hydrolase_fold"/>
</dbReference>
<dbReference type="InterPro" id="IPR033140">
    <property type="entry name" value="Lipase_GDXG_put_SER_AS"/>
</dbReference>
<dbReference type="Proteomes" id="UP001058003">
    <property type="component" value="Chromosome"/>
</dbReference>
<keyword evidence="7" id="KW-1185">Reference proteome</keyword>
<evidence type="ECO:0000256" key="3">
    <source>
        <dbReference type="PROSITE-ProRule" id="PRU10038"/>
    </source>
</evidence>
<keyword evidence="2 6" id="KW-0378">Hydrolase</keyword>
<dbReference type="EMBL" id="CP073767">
    <property type="protein sequence ID" value="UWZ57785.1"/>
    <property type="molecule type" value="Genomic_DNA"/>
</dbReference>
<evidence type="ECO:0000313" key="6">
    <source>
        <dbReference type="EMBL" id="UWZ57785.1"/>
    </source>
</evidence>
<dbReference type="SUPFAM" id="SSF53474">
    <property type="entry name" value="alpha/beta-Hydrolases"/>
    <property type="match status" value="1"/>
</dbReference>
<dbReference type="PANTHER" id="PTHR48081">
    <property type="entry name" value="AB HYDROLASE SUPERFAMILY PROTEIN C4A8.06C"/>
    <property type="match status" value="1"/>
</dbReference>
<sequence length="286" mass="29935">MHQHDDPVRRHWTRTAEGTAGPWEALTAEPAGVTHREVDAGGAPALWVEPAAAGGGPLMCYIHGGGFVSGSVWTHRKLVGHLATAIGARALLVSYPYAPGQVHPAQLDRVTRAYTWLIGEGADPGRLVLAGDSCGAWLALSLAVRARDRGLPLPAAMLLISPWVDLTQRGASYRTNAATDPFFHKETVDALAANFLGPAGADDPAVDLLQADLTGLPPMLIQVGGDEGLLDDGRALHAMAGAGAHLEVYPGQLHTFQMAAGTTDAADRAVGDFAGWLRTHATVSMS</sequence>
<feature type="active site" evidence="3">
    <location>
        <position position="133"/>
    </location>
</feature>
<dbReference type="RefSeq" id="WP_052387112.1">
    <property type="nucleotide sequence ID" value="NZ_CP073767.1"/>
</dbReference>
<dbReference type="OrthoDB" id="9803828at2"/>
<proteinExistence type="inferred from homology"/>
<dbReference type="GO" id="GO:0004806">
    <property type="term" value="F:triacylglycerol lipase activity"/>
    <property type="evidence" value="ECO:0007669"/>
    <property type="project" value="TreeGrafter"/>
</dbReference>
<evidence type="ECO:0000256" key="2">
    <source>
        <dbReference type="ARBA" id="ARBA00022801"/>
    </source>
</evidence>
<gene>
    <name evidence="6" type="ORF">Daura_17400</name>
</gene>
<comment type="similarity">
    <text evidence="1">Belongs to the 'GDXG' lipolytic enzyme family.</text>
</comment>
<name>A0A9Q9IPS4_9ACTN</name>
<dbReference type="InterPro" id="IPR050300">
    <property type="entry name" value="GDXG_lipolytic_enzyme"/>
</dbReference>
<dbReference type="Pfam" id="PF07859">
    <property type="entry name" value="Abhydrolase_3"/>
    <property type="match status" value="1"/>
</dbReference>
<evidence type="ECO:0000259" key="5">
    <source>
        <dbReference type="Pfam" id="PF07859"/>
    </source>
</evidence>